<organism evidence="1 2">
    <name type="scientific">Piloderma croceum (strain F 1598)</name>
    <dbReference type="NCBI Taxonomy" id="765440"/>
    <lineage>
        <taxon>Eukaryota</taxon>
        <taxon>Fungi</taxon>
        <taxon>Dikarya</taxon>
        <taxon>Basidiomycota</taxon>
        <taxon>Agaricomycotina</taxon>
        <taxon>Agaricomycetes</taxon>
        <taxon>Agaricomycetidae</taxon>
        <taxon>Atheliales</taxon>
        <taxon>Atheliaceae</taxon>
        <taxon>Piloderma</taxon>
    </lineage>
</organism>
<reference evidence="2" key="2">
    <citation type="submission" date="2015-01" db="EMBL/GenBank/DDBJ databases">
        <title>Evolutionary Origins and Diversification of the Mycorrhizal Mutualists.</title>
        <authorList>
            <consortium name="DOE Joint Genome Institute"/>
            <consortium name="Mycorrhizal Genomics Consortium"/>
            <person name="Kohler A."/>
            <person name="Kuo A."/>
            <person name="Nagy L.G."/>
            <person name="Floudas D."/>
            <person name="Copeland A."/>
            <person name="Barry K.W."/>
            <person name="Cichocki N."/>
            <person name="Veneault-Fourrey C."/>
            <person name="LaButti K."/>
            <person name="Lindquist E.A."/>
            <person name="Lipzen A."/>
            <person name="Lundell T."/>
            <person name="Morin E."/>
            <person name="Murat C."/>
            <person name="Riley R."/>
            <person name="Ohm R."/>
            <person name="Sun H."/>
            <person name="Tunlid A."/>
            <person name="Henrissat B."/>
            <person name="Grigoriev I.V."/>
            <person name="Hibbett D.S."/>
            <person name="Martin F."/>
        </authorList>
    </citation>
    <scope>NUCLEOTIDE SEQUENCE [LARGE SCALE GENOMIC DNA]</scope>
    <source>
        <strain evidence="2">F 1598</strain>
    </source>
</reference>
<accession>A0A0C3AID7</accession>
<gene>
    <name evidence="1" type="ORF">PILCRDRAFT_725988</name>
</gene>
<keyword evidence="2" id="KW-1185">Reference proteome</keyword>
<dbReference type="HOGENOM" id="CLU_2622894_0_0_1"/>
<proteinExistence type="predicted"/>
<reference evidence="1 2" key="1">
    <citation type="submission" date="2014-04" db="EMBL/GenBank/DDBJ databases">
        <authorList>
            <consortium name="DOE Joint Genome Institute"/>
            <person name="Kuo A."/>
            <person name="Tarkka M."/>
            <person name="Buscot F."/>
            <person name="Kohler A."/>
            <person name="Nagy L.G."/>
            <person name="Floudas D."/>
            <person name="Copeland A."/>
            <person name="Barry K.W."/>
            <person name="Cichocki N."/>
            <person name="Veneault-Fourrey C."/>
            <person name="LaButti K."/>
            <person name="Lindquist E.A."/>
            <person name="Lipzen A."/>
            <person name="Lundell T."/>
            <person name="Morin E."/>
            <person name="Murat C."/>
            <person name="Sun H."/>
            <person name="Tunlid A."/>
            <person name="Henrissat B."/>
            <person name="Grigoriev I.V."/>
            <person name="Hibbett D.S."/>
            <person name="Martin F."/>
            <person name="Nordberg H.P."/>
            <person name="Cantor M.N."/>
            <person name="Hua S.X."/>
        </authorList>
    </citation>
    <scope>NUCLEOTIDE SEQUENCE [LARGE SCALE GENOMIC DNA]</scope>
    <source>
        <strain evidence="1 2">F 1598</strain>
    </source>
</reference>
<name>A0A0C3AID7_PILCF</name>
<evidence type="ECO:0000313" key="1">
    <source>
        <dbReference type="EMBL" id="KIM73578.1"/>
    </source>
</evidence>
<dbReference type="AlphaFoldDB" id="A0A0C3AID7"/>
<dbReference type="InParanoid" id="A0A0C3AID7"/>
<evidence type="ECO:0000313" key="2">
    <source>
        <dbReference type="Proteomes" id="UP000054166"/>
    </source>
</evidence>
<sequence>MSRICRRGLPLNCGGRTACSAGAVGIYRIWNYLFSCARLASPSYFMPYMYNSNYSILHSARHLSLPSFISLVDLYFQS</sequence>
<dbReference type="Proteomes" id="UP000054166">
    <property type="component" value="Unassembled WGS sequence"/>
</dbReference>
<protein>
    <submittedName>
        <fullName evidence="1">Uncharacterized protein</fullName>
    </submittedName>
</protein>
<dbReference type="EMBL" id="KN833079">
    <property type="protein sequence ID" value="KIM73578.1"/>
    <property type="molecule type" value="Genomic_DNA"/>
</dbReference>